<gene>
    <name evidence="1" type="ORF">AVDCRST_MAG64-1436</name>
</gene>
<organism evidence="1">
    <name type="scientific">uncultured Phycisphaerae bacterium</name>
    <dbReference type="NCBI Taxonomy" id="904963"/>
    <lineage>
        <taxon>Bacteria</taxon>
        <taxon>Pseudomonadati</taxon>
        <taxon>Planctomycetota</taxon>
        <taxon>Phycisphaerae</taxon>
        <taxon>environmental samples</taxon>
    </lineage>
</organism>
<protein>
    <submittedName>
        <fullName evidence="1">Uncharacterized protein</fullName>
    </submittedName>
</protein>
<dbReference type="AlphaFoldDB" id="A0A6J4NRK1"/>
<reference evidence="1" key="1">
    <citation type="submission" date="2020-02" db="EMBL/GenBank/DDBJ databases">
        <authorList>
            <person name="Meier V. D."/>
        </authorList>
    </citation>
    <scope>NUCLEOTIDE SEQUENCE</scope>
    <source>
        <strain evidence="1">AVDCRST_MAG64</strain>
    </source>
</reference>
<accession>A0A6J4NRK1</accession>
<proteinExistence type="predicted"/>
<evidence type="ECO:0000313" key="1">
    <source>
        <dbReference type="EMBL" id="CAA9396298.1"/>
    </source>
</evidence>
<name>A0A6J4NRK1_9BACT</name>
<sequence>MLGSRMSSPHSKKDGELIAKVCPATSSGSRRGIYARRGLDRCHTSGLCRALG</sequence>
<dbReference type="EMBL" id="CADCUQ010000332">
    <property type="protein sequence ID" value="CAA9396298.1"/>
    <property type="molecule type" value="Genomic_DNA"/>
</dbReference>